<accession>A0ACA9Y9D9</accession>
<dbReference type="EMBL" id="CALSDN010000006">
    <property type="protein sequence ID" value="CAH6721671.1"/>
    <property type="molecule type" value="Genomic_DNA"/>
</dbReference>
<protein>
    <submittedName>
        <fullName evidence="1">Uncharacterized protein</fullName>
    </submittedName>
</protein>
<gene>
    <name evidence="1" type="ORF">CLIB1444_06S07448</name>
</gene>
<keyword evidence="2" id="KW-1185">Reference proteome</keyword>
<proteinExistence type="predicted"/>
<organism evidence="1 2">
    <name type="scientific">[Candida] jaroonii</name>
    <dbReference type="NCBI Taxonomy" id="467808"/>
    <lineage>
        <taxon>Eukaryota</taxon>
        <taxon>Fungi</taxon>
        <taxon>Dikarya</taxon>
        <taxon>Ascomycota</taxon>
        <taxon>Saccharomycotina</taxon>
        <taxon>Pichiomycetes</taxon>
        <taxon>Debaryomycetaceae</taxon>
        <taxon>Yamadazyma</taxon>
    </lineage>
</organism>
<comment type="caution">
    <text evidence="1">The sequence shown here is derived from an EMBL/GenBank/DDBJ whole genome shotgun (WGS) entry which is preliminary data.</text>
</comment>
<sequence length="124" mass="13832">MENSQRNNQRPSVIEETGPNMDGPDENQISHEFRPQIDRFPRSVSEGPQVPIPKINQIPIENESGNNDTLVIRSNYVVRSVSEGPQVPILRIFQVAVDARAHGAPVPRISEIIDLLDDDDSVPD</sequence>
<reference evidence="1" key="1">
    <citation type="submission" date="2022-06" db="EMBL/GenBank/DDBJ databases">
        <authorList>
            <person name="Legras J.-L."/>
            <person name="Devillers H."/>
            <person name="Grondin C."/>
        </authorList>
    </citation>
    <scope>NUCLEOTIDE SEQUENCE</scope>
    <source>
        <strain evidence="1">CLIB 1444</strain>
    </source>
</reference>
<dbReference type="Proteomes" id="UP001152531">
    <property type="component" value="Unassembled WGS sequence"/>
</dbReference>
<name>A0ACA9Y9D9_9ASCO</name>
<evidence type="ECO:0000313" key="1">
    <source>
        <dbReference type="EMBL" id="CAH6721671.1"/>
    </source>
</evidence>
<evidence type="ECO:0000313" key="2">
    <source>
        <dbReference type="Proteomes" id="UP001152531"/>
    </source>
</evidence>